<dbReference type="Gene3D" id="3.90.25.10">
    <property type="entry name" value="UDP-galactose 4-epimerase, domain 1"/>
    <property type="match status" value="1"/>
</dbReference>
<comment type="caution">
    <text evidence="5">The sequence shown here is derived from an EMBL/GenBank/DDBJ whole genome shotgun (WGS) entry which is preliminary data.</text>
</comment>
<proteinExistence type="inferred from homology"/>
<evidence type="ECO:0000259" key="4">
    <source>
        <dbReference type="Pfam" id="PF05368"/>
    </source>
</evidence>
<dbReference type="PANTHER" id="PTHR43349">
    <property type="entry name" value="PINORESINOL REDUCTASE-RELATED"/>
    <property type="match status" value="1"/>
</dbReference>
<evidence type="ECO:0000313" key="5">
    <source>
        <dbReference type="EMBL" id="KAH8498283.1"/>
    </source>
</evidence>
<name>A0A8T2XZK5_POPDE</name>
<evidence type="ECO:0000256" key="2">
    <source>
        <dbReference type="ARBA" id="ARBA00022857"/>
    </source>
</evidence>
<dbReference type="Pfam" id="PF05368">
    <property type="entry name" value="NmrA"/>
    <property type="match status" value="1"/>
</dbReference>
<evidence type="ECO:0000256" key="3">
    <source>
        <dbReference type="ARBA" id="ARBA00023002"/>
    </source>
</evidence>
<feature type="domain" description="NmrA-like" evidence="4">
    <location>
        <begin position="2"/>
        <end position="302"/>
    </location>
</feature>
<dbReference type="CDD" id="cd05259">
    <property type="entry name" value="PCBER_SDR_a"/>
    <property type="match status" value="1"/>
</dbReference>
<dbReference type="InterPro" id="IPR045312">
    <property type="entry name" value="PCBER-like"/>
</dbReference>
<dbReference type="GO" id="GO:0009807">
    <property type="term" value="P:lignan biosynthetic process"/>
    <property type="evidence" value="ECO:0007669"/>
    <property type="project" value="UniProtKB-ARBA"/>
</dbReference>
<dbReference type="PANTHER" id="PTHR43349:SF35">
    <property type="entry name" value="PHENYLCOUMARAN BENZYLIC ETHER REDUCTASE 1"/>
    <property type="match status" value="1"/>
</dbReference>
<keyword evidence="3" id="KW-0560">Oxidoreductase</keyword>
<dbReference type="AlphaFoldDB" id="A0A8T2XZK5"/>
<dbReference type="InterPro" id="IPR008030">
    <property type="entry name" value="NmrA-like"/>
</dbReference>
<dbReference type="GO" id="GO:0016491">
    <property type="term" value="F:oxidoreductase activity"/>
    <property type="evidence" value="ECO:0007669"/>
    <property type="project" value="UniProtKB-KW"/>
</dbReference>
<organism evidence="5 6">
    <name type="scientific">Populus deltoides</name>
    <name type="common">Eastern poplar</name>
    <name type="synonym">Eastern cottonwood</name>
    <dbReference type="NCBI Taxonomy" id="3696"/>
    <lineage>
        <taxon>Eukaryota</taxon>
        <taxon>Viridiplantae</taxon>
        <taxon>Streptophyta</taxon>
        <taxon>Embryophyta</taxon>
        <taxon>Tracheophyta</taxon>
        <taxon>Spermatophyta</taxon>
        <taxon>Magnoliopsida</taxon>
        <taxon>eudicotyledons</taxon>
        <taxon>Gunneridae</taxon>
        <taxon>Pentapetalae</taxon>
        <taxon>rosids</taxon>
        <taxon>fabids</taxon>
        <taxon>Malpighiales</taxon>
        <taxon>Salicaceae</taxon>
        <taxon>Saliceae</taxon>
        <taxon>Populus</taxon>
    </lineage>
</organism>
<dbReference type="Gene3D" id="3.40.50.720">
    <property type="entry name" value="NAD(P)-binding Rossmann-like Domain"/>
    <property type="match status" value="1"/>
</dbReference>
<comment type="similarity">
    <text evidence="1">Belongs to the NmrA-type oxidoreductase family. Isoflavone reductase subfamily.</text>
</comment>
<protein>
    <recommendedName>
        <fullName evidence="4">NmrA-like domain-containing protein</fullName>
    </recommendedName>
</protein>
<accession>A0A8T2XZK5</accession>
<gene>
    <name evidence="5" type="ORF">H0E87_017268</name>
</gene>
<dbReference type="SUPFAM" id="SSF51735">
    <property type="entry name" value="NAD(P)-binding Rossmann-fold domains"/>
    <property type="match status" value="1"/>
</dbReference>
<keyword evidence="2" id="KW-0521">NADP</keyword>
<dbReference type="Proteomes" id="UP000807159">
    <property type="component" value="Chromosome 9"/>
</dbReference>
<dbReference type="InterPro" id="IPR050608">
    <property type="entry name" value="NmrA-type/Isoflavone_red_sf"/>
</dbReference>
<evidence type="ECO:0000313" key="6">
    <source>
        <dbReference type="Proteomes" id="UP000807159"/>
    </source>
</evidence>
<evidence type="ECO:0000256" key="1">
    <source>
        <dbReference type="ARBA" id="ARBA00005725"/>
    </source>
</evidence>
<dbReference type="EMBL" id="JACEGQ020000009">
    <property type="protein sequence ID" value="KAH8498283.1"/>
    <property type="molecule type" value="Genomic_DNA"/>
</dbReference>
<dbReference type="InterPro" id="IPR036291">
    <property type="entry name" value="NAD(P)-bd_dom_sf"/>
</dbReference>
<sequence length="306" mass="33624">MASKILFVGGTGYIGKFIVEASAKAGHPTFVLVRESTLSNPAKSVVIDNFMNLGVNFLVGDLFDHESLVNAIKQVDVVISTVGHAQLVEQDRIIAAIKEAGNVKRFFPSEFGNDVDRVNAVEPAKSAFATKANVRRAIEAEGIPYTYVSSNFFSGYFLLSFNQPGATAPPRDKVVILGDGNPKAVFNKEDDIATYTIKAVDDPRTSNKILYIKPPANTISFNDLVSLWEKKIGKTLERIYVPEEQLLKNIQEASVPVNVVLSIGHSVFVKGDHTNFEIEPSFGVEASELYPDVKYTTVDEYLNQFV</sequence>
<keyword evidence="6" id="KW-1185">Reference proteome</keyword>
<reference evidence="5" key="1">
    <citation type="journal article" date="2021" name="J. Hered.">
        <title>Genome Assembly of Salicaceae Populus deltoides (Eastern Cottonwood) I-69 Based on Nanopore Sequencing and Hi-C Technologies.</title>
        <authorList>
            <person name="Bai S."/>
            <person name="Wu H."/>
            <person name="Zhang J."/>
            <person name="Pan Z."/>
            <person name="Zhao W."/>
            <person name="Li Z."/>
            <person name="Tong C."/>
        </authorList>
    </citation>
    <scope>NUCLEOTIDE SEQUENCE</scope>
    <source>
        <tissue evidence="5">Leaf</tissue>
    </source>
</reference>